<dbReference type="PROSITE" id="PS51257">
    <property type="entry name" value="PROKAR_LIPOPROTEIN"/>
    <property type="match status" value="1"/>
</dbReference>
<keyword evidence="1" id="KW-0732">Signal</keyword>
<protein>
    <recommendedName>
        <fullName evidence="10">Cytochrome c</fullName>
    </recommendedName>
</protein>
<evidence type="ECO:0000313" key="8">
    <source>
        <dbReference type="EMBL" id="GEP43218.1"/>
    </source>
</evidence>
<evidence type="ECO:0000313" key="9">
    <source>
        <dbReference type="Proteomes" id="UP000321577"/>
    </source>
</evidence>
<feature type="domain" description="DUF1587" evidence="3">
    <location>
        <begin position="113"/>
        <end position="176"/>
    </location>
</feature>
<dbReference type="EMBL" id="BKAG01000015">
    <property type="protein sequence ID" value="GEP43218.1"/>
    <property type="molecule type" value="Genomic_DNA"/>
</dbReference>
<keyword evidence="9" id="KW-1185">Reference proteome</keyword>
<feature type="domain" description="DUF1592" evidence="5">
    <location>
        <begin position="452"/>
        <end position="575"/>
    </location>
</feature>
<dbReference type="Pfam" id="PF07635">
    <property type="entry name" value="PSCyt1"/>
    <property type="match status" value="1"/>
</dbReference>
<feature type="domain" description="DUF1588" evidence="4">
    <location>
        <begin position="594"/>
        <end position="689"/>
    </location>
</feature>
<dbReference type="InterPro" id="IPR013042">
    <property type="entry name" value="DUF1592"/>
</dbReference>
<dbReference type="Pfam" id="PF07624">
    <property type="entry name" value="PSD2"/>
    <property type="match status" value="1"/>
</dbReference>
<dbReference type="RefSeq" id="WP_146850793.1">
    <property type="nucleotide sequence ID" value="NZ_BKAG01000015.1"/>
</dbReference>
<feature type="chain" id="PRO_5022187147" description="Cytochrome c" evidence="1">
    <location>
        <begin position="18"/>
        <end position="801"/>
    </location>
</feature>
<evidence type="ECO:0000259" key="4">
    <source>
        <dbReference type="Pfam" id="PF07627"/>
    </source>
</evidence>
<dbReference type="Proteomes" id="UP000321577">
    <property type="component" value="Unassembled WGS sequence"/>
</dbReference>
<evidence type="ECO:0000259" key="5">
    <source>
        <dbReference type="Pfam" id="PF07631"/>
    </source>
</evidence>
<dbReference type="InterPro" id="IPR013043">
    <property type="entry name" value="DUF1595"/>
</dbReference>
<dbReference type="AlphaFoldDB" id="A0A512M8Z7"/>
<accession>A0A512M8Z7</accession>
<dbReference type="Pfam" id="PF07631">
    <property type="entry name" value="PSD4"/>
    <property type="match status" value="1"/>
</dbReference>
<gene>
    <name evidence="8" type="ORF">BGE01nite_25090</name>
</gene>
<dbReference type="InterPro" id="IPR013036">
    <property type="entry name" value="DUF1587"/>
</dbReference>
<feature type="domain" description="DUF1585" evidence="2">
    <location>
        <begin position="726"/>
        <end position="798"/>
    </location>
</feature>
<feature type="domain" description="DUF1595" evidence="7">
    <location>
        <begin position="388"/>
        <end position="447"/>
    </location>
</feature>
<organism evidence="8 9">
    <name type="scientific">Brevifollis gellanilyticus</name>
    <dbReference type="NCBI Taxonomy" id="748831"/>
    <lineage>
        <taxon>Bacteria</taxon>
        <taxon>Pseudomonadati</taxon>
        <taxon>Verrucomicrobiota</taxon>
        <taxon>Verrucomicrobiia</taxon>
        <taxon>Verrucomicrobiales</taxon>
        <taxon>Verrucomicrobiaceae</taxon>
    </lineage>
</organism>
<comment type="caution">
    <text evidence="8">The sequence shown here is derived from an EMBL/GenBank/DDBJ whole genome shotgun (WGS) entry which is preliminary data.</text>
</comment>
<evidence type="ECO:0000259" key="3">
    <source>
        <dbReference type="Pfam" id="PF07626"/>
    </source>
</evidence>
<dbReference type="InterPro" id="IPR011478">
    <property type="entry name" value="DUF1585"/>
</dbReference>
<evidence type="ECO:0000259" key="2">
    <source>
        <dbReference type="Pfam" id="PF07624"/>
    </source>
</evidence>
<dbReference type="InterPro" id="IPR013039">
    <property type="entry name" value="DUF1588"/>
</dbReference>
<name>A0A512M8Z7_9BACT</name>
<evidence type="ECO:0000256" key="1">
    <source>
        <dbReference type="SAM" id="SignalP"/>
    </source>
</evidence>
<feature type="domain" description="Cytochrome C Planctomycete-type" evidence="6">
    <location>
        <begin position="33"/>
        <end position="79"/>
    </location>
</feature>
<sequence>MISARLPALLLMMSACASPAPIPAIQPFLDQHCMDCHDADAKKGGLDLSALSTDGNDAAAHKKWVRVFDLVSTGEMPPAKKERPKQEELKSFIATLGSDLNTKHIAQKGTVLRRLNRNEYQNTINDLLGVNVNVIDALPEDGRAHGFDNIGEALSISGIQMLRYMEAAELAIHAALSQDTKPESTMQRATLETERNKEQIGKQWLKREDGSIVVFNNGGFPSTVIPNLRATSAGMYKLRVTGYGYQMEEPVVYSLITGSFNFRNADNVTRSFHELPAGKSSTVEVTLYLAQGNGIWISPQGLNGPDGHSPVKDGPDKYPGEGMAFQEVTLEGPLITEWPPRGQKLLLGEAKLRQLPHGLPPSQAWKARSPGFKHQYTADSADPVGDSRKLLSSFVTAAFRRPATAADVEPYAKLFDAEYAESHDFLIAMRTAAIAALCSPEFLYLKEPAGKLDDLQLASRLSYFLARSAPDAELLAAKLTQPEVLRAQTERLLKSESLDSFVTDFTDGWLNLRELEFTTPDKQLYPEYDELLLDSMRRETRSFVTELIQDNLGIASLIDSDFAMLNARLARHYEIPDVSGLDLRKVKLPAGSHRGGILTHASVLKVSANGTNTSPVVRGVWVNERLLGIEPQPPPPGIPGVEPDIRGATTLRELLDKHRNSETCNGCHRVIDPPGFALENYDVIGGWRERFRSIDKGDQVNLRIEGRKVRYRLGPPVDAAGELSTGAKFANLTELKQLLLASQDRVAKCVTEKLLTFATGREMGFSDRAEIEKIVTQSKDRKHTTRDLIHAVVQSEIFRSK</sequence>
<proteinExistence type="predicted"/>
<dbReference type="InterPro" id="IPR011429">
    <property type="entry name" value="Cyt_c_Planctomycete-type"/>
</dbReference>
<feature type="signal peptide" evidence="1">
    <location>
        <begin position="1"/>
        <end position="17"/>
    </location>
</feature>
<dbReference type="OrthoDB" id="175242at2"/>
<dbReference type="Pfam" id="PF07637">
    <property type="entry name" value="PSD5"/>
    <property type="match status" value="1"/>
</dbReference>
<reference evidence="8 9" key="1">
    <citation type="submission" date="2019-07" db="EMBL/GenBank/DDBJ databases">
        <title>Whole genome shotgun sequence of Brevifollis gellanilyticus NBRC 108608.</title>
        <authorList>
            <person name="Hosoyama A."/>
            <person name="Uohara A."/>
            <person name="Ohji S."/>
            <person name="Ichikawa N."/>
        </authorList>
    </citation>
    <scope>NUCLEOTIDE SEQUENCE [LARGE SCALE GENOMIC DNA]</scope>
    <source>
        <strain evidence="8 9">NBRC 108608</strain>
    </source>
</reference>
<dbReference type="Pfam" id="PF07627">
    <property type="entry name" value="PSCyt3"/>
    <property type="match status" value="1"/>
</dbReference>
<evidence type="ECO:0008006" key="10">
    <source>
        <dbReference type="Google" id="ProtNLM"/>
    </source>
</evidence>
<dbReference type="Pfam" id="PF07626">
    <property type="entry name" value="PSD3"/>
    <property type="match status" value="1"/>
</dbReference>
<evidence type="ECO:0000259" key="6">
    <source>
        <dbReference type="Pfam" id="PF07635"/>
    </source>
</evidence>
<evidence type="ECO:0000259" key="7">
    <source>
        <dbReference type="Pfam" id="PF07637"/>
    </source>
</evidence>